<evidence type="ECO:0000313" key="6">
    <source>
        <dbReference type="EMBL" id="CAB4921066.1"/>
    </source>
</evidence>
<dbReference type="InterPro" id="IPR051054">
    <property type="entry name" value="SorC_transcr_regulators"/>
</dbReference>
<keyword evidence="3" id="KW-0238">DNA-binding</keyword>
<gene>
    <name evidence="6" type="ORF">UFOPK3614_00864</name>
</gene>
<evidence type="ECO:0000256" key="2">
    <source>
        <dbReference type="ARBA" id="ARBA00023015"/>
    </source>
</evidence>
<dbReference type="PANTHER" id="PTHR34294:SF1">
    <property type="entry name" value="TRANSCRIPTIONAL REGULATOR LSRR"/>
    <property type="match status" value="1"/>
</dbReference>
<reference evidence="6" key="1">
    <citation type="submission" date="2020-05" db="EMBL/GenBank/DDBJ databases">
        <authorList>
            <person name="Chiriac C."/>
            <person name="Salcher M."/>
            <person name="Ghai R."/>
            <person name="Kavagutti S V."/>
        </authorList>
    </citation>
    <scope>NUCLEOTIDE SEQUENCE</scope>
</reference>
<sequence>MTKVARLYHEQGLSQPNISSRLHISQSRVSRLLSKATEVGIVRTTVVNTAGVYSELEDLLEKKYAVSEIVIVDTAEGEEQLLKGLGSAAAHYLESTLTGGDRIGISSWSASLLSTVEAMRPKVSKVADEVVQVIGGVGESNAQAFAVRLVGRLSEVTGARVSYLPAPGLVNTPEAARALFANQNIADVLKSVNDLTLLLVGIGSIEPSKLLKESGNSLSEKERKELAKLGAVGDVCMRYFDENGKGLKTNLDKRIIGIQADQLKKIPRRVAVAGGTRKLKAIKAALEGGWVNVLITDYKSARKLAE</sequence>
<dbReference type="SUPFAM" id="SSF100950">
    <property type="entry name" value="NagB/RpiA/CoA transferase-like"/>
    <property type="match status" value="1"/>
</dbReference>
<evidence type="ECO:0000256" key="3">
    <source>
        <dbReference type="ARBA" id="ARBA00023125"/>
    </source>
</evidence>
<name>A0A6J7HRU8_9ZZZZ</name>
<dbReference type="InterPro" id="IPR037171">
    <property type="entry name" value="NagB/RpiA_transferase-like"/>
</dbReference>
<dbReference type="PANTHER" id="PTHR34294">
    <property type="entry name" value="TRANSCRIPTIONAL REGULATOR-RELATED"/>
    <property type="match status" value="1"/>
</dbReference>
<comment type="similarity">
    <text evidence="1">Belongs to the SorC transcriptional regulatory family.</text>
</comment>
<keyword evidence="4" id="KW-0804">Transcription</keyword>
<dbReference type="Gene3D" id="1.10.10.60">
    <property type="entry name" value="Homeodomain-like"/>
    <property type="match status" value="1"/>
</dbReference>
<dbReference type="AlphaFoldDB" id="A0A6J7HRU8"/>
<accession>A0A6J7HRU8</accession>
<proteinExistence type="inferred from homology"/>
<evidence type="ECO:0000256" key="1">
    <source>
        <dbReference type="ARBA" id="ARBA00010466"/>
    </source>
</evidence>
<dbReference type="InterPro" id="IPR007324">
    <property type="entry name" value="Sugar-bd_dom_put"/>
</dbReference>
<dbReference type="Gene3D" id="3.40.50.1360">
    <property type="match status" value="1"/>
</dbReference>
<evidence type="ECO:0000256" key="4">
    <source>
        <dbReference type="ARBA" id="ARBA00023163"/>
    </source>
</evidence>
<dbReference type="EMBL" id="CAFBMS010000048">
    <property type="protein sequence ID" value="CAB4921066.1"/>
    <property type="molecule type" value="Genomic_DNA"/>
</dbReference>
<protein>
    <submittedName>
        <fullName evidence="6">Unannotated protein</fullName>
    </submittedName>
</protein>
<dbReference type="GO" id="GO:0030246">
    <property type="term" value="F:carbohydrate binding"/>
    <property type="evidence" value="ECO:0007669"/>
    <property type="project" value="InterPro"/>
</dbReference>
<organism evidence="6">
    <name type="scientific">freshwater metagenome</name>
    <dbReference type="NCBI Taxonomy" id="449393"/>
    <lineage>
        <taxon>unclassified sequences</taxon>
        <taxon>metagenomes</taxon>
        <taxon>ecological metagenomes</taxon>
    </lineage>
</organism>
<dbReference type="Pfam" id="PF04198">
    <property type="entry name" value="Sugar-bind"/>
    <property type="match status" value="1"/>
</dbReference>
<feature type="domain" description="Sugar-binding" evidence="5">
    <location>
        <begin position="54"/>
        <end position="304"/>
    </location>
</feature>
<dbReference type="GO" id="GO:0003677">
    <property type="term" value="F:DNA binding"/>
    <property type="evidence" value="ECO:0007669"/>
    <property type="project" value="UniProtKB-KW"/>
</dbReference>
<keyword evidence="2" id="KW-0805">Transcription regulation</keyword>
<evidence type="ECO:0000259" key="5">
    <source>
        <dbReference type="Pfam" id="PF04198"/>
    </source>
</evidence>